<comment type="caution">
    <text evidence="5">The sequence shown here is derived from an EMBL/GenBank/DDBJ whole genome shotgun (WGS) entry which is preliminary data.</text>
</comment>
<dbReference type="InterPro" id="IPR005693">
    <property type="entry name" value="Mce"/>
</dbReference>
<dbReference type="PANTHER" id="PTHR33371">
    <property type="entry name" value="INTERMEMBRANE PHOSPHOLIPID TRANSPORT SYSTEM BINDING PROTEIN MLAD-RELATED"/>
    <property type="match status" value="1"/>
</dbReference>
<dbReference type="InterPro" id="IPR024516">
    <property type="entry name" value="Mce_C"/>
</dbReference>
<keyword evidence="2" id="KW-0472">Membrane</keyword>
<keyword evidence="2" id="KW-0812">Transmembrane</keyword>
<dbReference type="Proteomes" id="UP000193811">
    <property type="component" value="Unassembled WGS sequence"/>
</dbReference>
<proteinExistence type="predicted"/>
<dbReference type="Pfam" id="PF02470">
    <property type="entry name" value="MlaD"/>
    <property type="match status" value="1"/>
</dbReference>
<reference evidence="5 6" key="1">
    <citation type="submission" date="2016-01" db="EMBL/GenBank/DDBJ databases">
        <title>The new phylogeny of the genus Mycobacterium.</title>
        <authorList>
            <person name="Tarcisio F."/>
            <person name="Conor M."/>
            <person name="Antonella G."/>
            <person name="Elisabetta G."/>
            <person name="Giulia F.S."/>
            <person name="Sara T."/>
            <person name="Anna F."/>
            <person name="Clotilde B."/>
            <person name="Roberto B."/>
            <person name="Veronica D.S."/>
            <person name="Fabio R."/>
            <person name="Monica P."/>
            <person name="Olivier J."/>
            <person name="Enrico T."/>
            <person name="Nicola S."/>
        </authorList>
    </citation>
    <scope>NUCLEOTIDE SEQUENCE [LARGE SCALE GENOMIC DNA]</scope>
    <source>
        <strain evidence="5 6">CCUG 50187</strain>
    </source>
</reference>
<dbReference type="EMBL" id="LQOP01000020">
    <property type="protein sequence ID" value="ORV24637.1"/>
    <property type="molecule type" value="Genomic_DNA"/>
</dbReference>
<evidence type="ECO:0000259" key="4">
    <source>
        <dbReference type="Pfam" id="PF11887"/>
    </source>
</evidence>
<dbReference type="PRINTS" id="PR01782">
    <property type="entry name" value="MCEVIRFACTOR"/>
</dbReference>
<evidence type="ECO:0000313" key="6">
    <source>
        <dbReference type="Proteomes" id="UP000193811"/>
    </source>
</evidence>
<protein>
    <submittedName>
        <fullName evidence="5">Mammalian cell entry protein</fullName>
    </submittedName>
</protein>
<name>A0ABX3V4B6_9MYCO</name>
<keyword evidence="2" id="KW-1133">Transmembrane helix</keyword>
<dbReference type="Pfam" id="PF11887">
    <property type="entry name" value="Mce4_CUP1"/>
    <property type="match status" value="1"/>
</dbReference>
<keyword evidence="6" id="KW-1185">Reference proteome</keyword>
<evidence type="ECO:0000259" key="3">
    <source>
        <dbReference type="Pfam" id="PF02470"/>
    </source>
</evidence>
<accession>A0ABX3V4B6</accession>
<feature type="region of interest" description="Disordered" evidence="1">
    <location>
        <begin position="336"/>
        <end position="360"/>
    </location>
</feature>
<dbReference type="RefSeq" id="WP_085141437.1">
    <property type="nucleotide sequence ID" value="NZ_JACKVA010000009.1"/>
</dbReference>
<dbReference type="GeneID" id="44297867"/>
<evidence type="ECO:0000256" key="2">
    <source>
        <dbReference type="SAM" id="Phobius"/>
    </source>
</evidence>
<dbReference type="InterPro" id="IPR003399">
    <property type="entry name" value="Mce/MlaD"/>
</dbReference>
<dbReference type="NCBIfam" id="TIGR00996">
    <property type="entry name" value="Mtu_fam_mce"/>
    <property type="match status" value="1"/>
</dbReference>
<gene>
    <name evidence="5" type="ORF">AWB98_20545</name>
</gene>
<feature type="transmembrane region" description="Helical" evidence="2">
    <location>
        <begin position="9"/>
        <end position="28"/>
    </location>
</feature>
<feature type="domain" description="Mce/MlaD" evidence="3">
    <location>
        <begin position="40"/>
        <end position="113"/>
    </location>
</feature>
<sequence length="360" mass="38634">MLKYRESNLVRVGLIGIVLAMLVVAVGLQPERITSWATALRYQAQFREAGGLTEGNDVVMSGMKVGTVSDISLRSGKALVTFTVAGRYRLGQTSTAHIQTGSLLGERELVVIPDGADRLRPTSVIPVSRTSSPYSLTDAVGDLTTNTAGLDTGSLNEALNTLAATLDDVTPQLGSTFDGLSRLSRTINARNSTLVDLLHHAGEVTRILADRSQQLNTLILNANDLVAALNQRRHAIVDLLAGTSELSRHLSGLVADNEKDLAPALQKLNSVTAMLERNRDNIGKMLPGLAKFQLTQGETVANGFYYNAYVPNLQPLQLLQPFMDYAFGFRRGVNAGQPPDTAGPRAEFPVPYNGIPGGSR</sequence>
<organism evidence="5 6">
    <name type="scientific">Mycolicibacterium conceptionense</name>
    <dbReference type="NCBI Taxonomy" id="451644"/>
    <lineage>
        <taxon>Bacteria</taxon>
        <taxon>Bacillati</taxon>
        <taxon>Actinomycetota</taxon>
        <taxon>Actinomycetes</taxon>
        <taxon>Mycobacteriales</taxon>
        <taxon>Mycobacteriaceae</taxon>
        <taxon>Mycolicibacterium</taxon>
    </lineage>
</organism>
<evidence type="ECO:0000256" key="1">
    <source>
        <dbReference type="SAM" id="MobiDB-lite"/>
    </source>
</evidence>
<dbReference type="PANTHER" id="PTHR33371:SF18">
    <property type="entry name" value="MCE-FAMILY PROTEIN MCE3C"/>
    <property type="match status" value="1"/>
</dbReference>
<dbReference type="InterPro" id="IPR052336">
    <property type="entry name" value="MlaD_Phospholipid_Transporter"/>
</dbReference>
<feature type="domain" description="Mammalian cell entry C-terminal" evidence="4">
    <location>
        <begin position="117"/>
        <end position="296"/>
    </location>
</feature>
<evidence type="ECO:0000313" key="5">
    <source>
        <dbReference type="EMBL" id="ORV24637.1"/>
    </source>
</evidence>